<dbReference type="PANTHER" id="PTHR43712">
    <property type="entry name" value="PUTATIVE (AFU_ORTHOLOGUE AFUA_4G14580)-RELATED"/>
    <property type="match status" value="1"/>
</dbReference>
<keyword evidence="3" id="KW-0949">S-adenosyl-L-methionine</keyword>
<evidence type="ECO:0000259" key="5">
    <source>
        <dbReference type="Pfam" id="PF00891"/>
    </source>
</evidence>
<accession>A0A370TTJ9</accession>
<dbReference type="Pfam" id="PF00891">
    <property type="entry name" value="Methyltransf_2"/>
    <property type="match status" value="1"/>
</dbReference>
<dbReference type="InterPro" id="IPR036390">
    <property type="entry name" value="WH_DNA-bd_sf"/>
</dbReference>
<dbReference type="RefSeq" id="XP_031871501.1">
    <property type="nucleotide sequence ID" value="XM_032011808.1"/>
</dbReference>
<dbReference type="InterPro" id="IPR036388">
    <property type="entry name" value="WH-like_DNA-bd_sf"/>
</dbReference>
<keyword evidence="7" id="KW-1185">Reference proteome</keyword>
<feature type="active site" description="Proton acceptor" evidence="4">
    <location>
        <position position="235"/>
    </location>
</feature>
<keyword evidence="1 6" id="KW-0489">Methyltransferase</keyword>
<comment type="caution">
    <text evidence="6">The sequence shown here is derived from an EMBL/GenBank/DDBJ whole genome shotgun (WGS) entry which is preliminary data.</text>
</comment>
<dbReference type="Gene3D" id="1.10.10.10">
    <property type="entry name" value="Winged helix-like DNA-binding domain superfamily/Winged helix DNA-binding domain"/>
    <property type="match status" value="1"/>
</dbReference>
<dbReference type="InterPro" id="IPR001077">
    <property type="entry name" value="COMT_C"/>
</dbReference>
<sequence>MGAFEKMPKDRSITANELGSLINLDPSIIVRLMRILTGTGVVALAGEDTYAHTPKSMTYLQGAAFDFWNLCINMSYSYYHWPEYFKTKTSEDLIDLRKTPYSSAYGMEGLTFYEVLAASPERLEMFNKAMMQQEASLPVLGMFPFSSFKAEVEAEPQRAFVVDIGGGRGQSLLGIRKETSNAFGTGSKMILQDKPHVLDTISQDLIPGIEKMAYDFYTEQPVKNAHIYYLRRILHNYQDGVCQTILKNIAEAMGATSRLLIAELVVPATAKVGEDVSAYWMDMVMISIGGKERSGKEFRELLDSAGLEFVKLWPAAVGDHAVVEAKRRMS</sequence>
<dbReference type="PANTHER" id="PTHR43712:SF1">
    <property type="entry name" value="HYPOTHETICAL O-METHYLTRANSFERASE (EUROFUNG)-RELATED"/>
    <property type="match status" value="1"/>
</dbReference>
<evidence type="ECO:0000313" key="6">
    <source>
        <dbReference type="EMBL" id="RDL38845.1"/>
    </source>
</evidence>
<dbReference type="AlphaFoldDB" id="A0A370TTJ9"/>
<dbReference type="PROSITE" id="PS51683">
    <property type="entry name" value="SAM_OMT_II"/>
    <property type="match status" value="1"/>
</dbReference>
<dbReference type="PIRSF" id="PIRSF005739">
    <property type="entry name" value="O-mtase"/>
    <property type="match status" value="1"/>
</dbReference>
<dbReference type="EMBL" id="NPIC01000002">
    <property type="protein sequence ID" value="RDL38845.1"/>
    <property type="molecule type" value="Genomic_DNA"/>
</dbReference>
<evidence type="ECO:0000256" key="3">
    <source>
        <dbReference type="ARBA" id="ARBA00022691"/>
    </source>
</evidence>
<dbReference type="GO" id="GO:0008171">
    <property type="term" value="F:O-methyltransferase activity"/>
    <property type="evidence" value="ECO:0007669"/>
    <property type="project" value="InterPro"/>
</dbReference>
<dbReference type="SUPFAM" id="SSF53335">
    <property type="entry name" value="S-adenosyl-L-methionine-dependent methyltransferases"/>
    <property type="match status" value="1"/>
</dbReference>
<gene>
    <name evidence="6" type="ORF">BP5553_03185</name>
</gene>
<dbReference type="GeneID" id="43596034"/>
<protein>
    <submittedName>
        <fullName evidence="6">O-methyltransferase</fullName>
    </submittedName>
</protein>
<evidence type="ECO:0000313" key="7">
    <source>
        <dbReference type="Proteomes" id="UP000254866"/>
    </source>
</evidence>
<keyword evidence="2 6" id="KW-0808">Transferase</keyword>
<dbReference type="OrthoDB" id="1535081at2759"/>
<proteinExistence type="predicted"/>
<dbReference type="GO" id="GO:0032259">
    <property type="term" value="P:methylation"/>
    <property type="evidence" value="ECO:0007669"/>
    <property type="project" value="UniProtKB-KW"/>
</dbReference>
<evidence type="ECO:0000256" key="1">
    <source>
        <dbReference type="ARBA" id="ARBA00022603"/>
    </source>
</evidence>
<dbReference type="SUPFAM" id="SSF46785">
    <property type="entry name" value="Winged helix' DNA-binding domain"/>
    <property type="match status" value="1"/>
</dbReference>
<evidence type="ECO:0000256" key="4">
    <source>
        <dbReference type="PIRSR" id="PIRSR005739-1"/>
    </source>
</evidence>
<feature type="domain" description="O-methyltransferase C-terminal" evidence="5">
    <location>
        <begin position="96"/>
        <end position="307"/>
    </location>
</feature>
<evidence type="ECO:0000256" key="2">
    <source>
        <dbReference type="ARBA" id="ARBA00022679"/>
    </source>
</evidence>
<dbReference type="Gene3D" id="3.40.50.150">
    <property type="entry name" value="Vaccinia Virus protein VP39"/>
    <property type="match status" value="1"/>
</dbReference>
<name>A0A370TTJ9_9HELO</name>
<dbReference type="InterPro" id="IPR016461">
    <property type="entry name" value="COMT-like"/>
</dbReference>
<reference evidence="6 7" key="1">
    <citation type="journal article" date="2018" name="IMA Fungus">
        <title>IMA Genome-F 9: Draft genome sequence of Annulohypoxylon stygium, Aspergillus mulundensis, Berkeleyomyces basicola (syn. Thielaviopsis basicola), Ceratocystis smalleyi, two Cercospora beticola strains, Coleophoma cylindrospora, Fusarium fracticaudum, Phialophora cf. hyalina, and Morchella septimelata.</title>
        <authorList>
            <person name="Wingfield B.D."/>
            <person name="Bills G.F."/>
            <person name="Dong Y."/>
            <person name="Huang W."/>
            <person name="Nel W.J."/>
            <person name="Swalarsk-Parry B.S."/>
            <person name="Vaghefi N."/>
            <person name="Wilken P.M."/>
            <person name="An Z."/>
            <person name="de Beer Z.W."/>
            <person name="De Vos L."/>
            <person name="Chen L."/>
            <person name="Duong T.A."/>
            <person name="Gao Y."/>
            <person name="Hammerbacher A."/>
            <person name="Kikkert J.R."/>
            <person name="Li Y."/>
            <person name="Li H."/>
            <person name="Li K."/>
            <person name="Li Q."/>
            <person name="Liu X."/>
            <person name="Ma X."/>
            <person name="Naidoo K."/>
            <person name="Pethybridge S.J."/>
            <person name="Sun J."/>
            <person name="Steenkamp E.T."/>
            <person name="van der Nest M.A."/>
            <person name="van Wyk S."/>
            <person name="Wingfield M.J."/>
            <person name="Xiong C."/>
            <person name="Yue Q."/>
            <person name="Zhang X."/>
        </authorList>
    </citation>
    <scope>NUCLEOTIDE SEQUENCE [LARGE SCALE GENOMIC DNA]</scope>
    <source>
        <strain evidence="6 7">BP 5553</strain>
    </source>
</reference>
<organism evidence="6 7">
    <name type="scientific">Venustampulla echinocandica</name>
    <dbReference type="NCBI Taxonomy" id="2656787"/>
    <lineage>
        <taxon>Eukaryota</taxon>
        <taxon>Fungi</taxon>
        <taxon>Dikarya</taxon>
        <taxon>Ascomycota</taxon>
        <taxon>Pezizomycotina</taxon>
        <taxon>Leotiomycetes</taxon>
        <taxon>Helotiales</taxon>
        <taxon>Pleuroascaceae</taxon>
        <taxon>Venustampulla</taxon>
    </lineage>
</organism>
<dbReference type="InterPro" id="IPR029063">
    <property type="entry name" value="SAM-dependent_MTases_sf"/>
</dbReference>
<dbReference type="Proteomes" id="UP000254866">
    <property type="component" value="Unassembled WGS sequence"/>
</dbReference>